<keyword evidence="4" id="KW-1185">Reference proteome</keyword>
<keyword evidence="3" id="KW-0489">Methyltransferase</keyword>
<keyword evidence="1" id="KW-0808">Transferase</keyword>
<dbReference type="GO" id="GO:0008168">
    <property type="term" value="F:methyltransferase activity"/>
    <property type="evidence" value="ECO:0007669"/>
    <property type="project" value="UniProtKB-KW"/>
</dbReference>
<dbReference type="Gene3D" id="3.40.50.150">
    <property type="entry name" value="Vaccinia Virus protein VP39"/>
    <property type="match status" value="1"/>
</dbReference>
<gene>
    <name evidence="3" type="ORF">K1X13_10050</name>
</gene>
<dbReference type="Proteomes" id="UP000754710">
    <property type="component" value="Unassembled WGS sequence"/>
</dbReference>
<dbReference type="GO" id="GO:0032259">
    <property type="term" value="P:methylation"/>
    <property type="evidence" value="ECO:0007669"/>
    <property type="project" value="UniProtKB-KW"/>
</dbReference>
<dbReference type="CDD" id="cd02440">
    <property type="entry name" value="AdoMet_MTases"/>
    <property type="match status" value="1"/>
</dbReference>
<evidence type="ECO:0000256" key="1">
    <source>
        <dbReference type="ARBA" id="ARBA00022679"/>
    </source>
</evidence>
<dbReference type="InterPro" id="IPR041698">
    <property type="entry name" value="Methyltransf_25"/>
</dbReference>
<proteinExistence type="predicted"/>
<name>A0ABS7RMQ2_9ACTN</name>
<dbReference type="Pfam" id="PF13649">
    <property type="entry name" value="Methyltransf_25"/>
    <property type="match status" value="1"/>
</dbReference>
<evidence type="ECO:0000313" key="4">
    <source>
        <dbReference type="Proteomes" id="UP000754710"/>
    </source>
</evidence>
<comment type="caution">
    <text evidence="3">The sequence shown here is derived from an EMBL/GenBank/DDBJ whole genome shotgun (WGS) entry which is preliminary data.</text>
</comment>
<dbReference type="SUPFAM" id="SSF53335">
    <property type="entry name" value="S-adenosyl-L-methionine-dependent methyltransferases"/>
    <property type="match status" value="1"/>
</dbReference>
<dbReference type="EMBL" id="JAIEZQ010000002">
    <property type="protein sequence ID" value="MBY9075160.1"/>
    <property type="molecule type" value="Genomic_DNA"/>
</dbReference>
<reference evidence="3 4" key="1">
    <citation type="submission" date="2021-08" db="EMBL/GenBank/DDBJ databases">
        <title>Nocardioides bacterium WL0053 sp. nov., isolated from the sediment.</title>
        <authorList>
            <person name="Wang L."/>
            <person name="Zhang D."/>
            <person name="Zhang A."/>
        </authorList>
    </citation>
    <scope>NUCLEOTIDE SEQUENCE [LARGE SCALE GENOMIC DNA]</scope>
    <source>
        <strain evidence="3 4">WL0053</strain>
    </source>
</reference>
<dbReference type="InterPro" id="IPR029063">
    <property type="entry name" value="SAM-dependent_MTases_sf"/>
</dbReference>
<evidence type="ECO:0000259" key="2">
    <source>
        <dbReference type="Pfam" id="PF13649"/>
    </source>
</evidence>
<dbReference type="RefSeq" id="WP_221024947.1">
    <property type="nucleotide sequence ID" value="NZ_JAIEZQ010000002.1"/>
</dbReference>
<feature type="domain" description="Methyltransferase" evidence="2">
    <location>
        <begin position="48"/>
        <end position="142"/>
    </location>
</feature>
<accession>A0ABS7RMQ2</accession>
<evidence type="ECO:0000313" key="3">
    <source>
        <dbReference type="EMBL" id="MBY9075160.1"/>
    </source>
</evidence>
<dbReference type="PANTHER" id="PTHR43861">
    <property type="entry name" value="TRANS-ACONITATE 2-METHYLTRANSFERASE-RELATED"/>
    <property type="match status" value="1"/>
</dbReference>
<organism evidence="3 4">
    <name type="scientific">Nocardioides jiangsuensis</name>
    <dbReference type="NCBI Taxonomy" id="2866161"/>
    <lineage>
        <taxon>Bacteria</taxon>
        <taxon>Bacillati</taxon>
        <taxon>Actinomycetota</taxon>
        <taxon>Actinomycetes</taxon>
        <taxon>Propionibacteriales</taxon>
        <taxon>Nocardioidaceae</taxon>
        <taxon>Nocardioides</taxon>
    </lineage>
</organism>
<protein>
    <submittedName>
        <fullName evidence="3">Methyltransferase domain-containing protein</fullName>
    </submittedName>
</protein>
<sequence length="209" mass="22262">MTNESLDRDSWERRWEQALREHPDAVASRPPNAHLLAEFGDLRPGRALDAGCGHGSEAIWLAASGWQVTAVDFAVTALEHGRSRAQTVGPDVADRITWVEGDLGSWAPTTESFDLVSCLYVHVAGEVGEMVRRLGAGVAPGGALFLVGHRPVDPATGTPTPAAGQVQVSVDAAVDALDPREWEILVAEDRPRPVVGTGVDAVVHAVRRT</sequence>